<evidence type="ECO:0000259" key="2">
    <source>
        <dbReference type="PROSITE" id="PS51272"/>
    </source>
</evidence>
<evidence type="ECO:0000256" key="1">
    <source>
        <dbReference type="SAM" id="SignalP"/>
    </source>
</evidence>
<dbReference type="PROSITE" id="PS51272">
    <property type="entry name" value="SLH"/>
    <property type="match status" value="1"/>
</dbReference>
<feature type="signal peptide" evidence="1">
    <location>
        <begin position="1"/>
        <end position="30"/>
    </location>
</feature>
<organism evidence="3 4">
    <name type="scientific">Cohnella herbarum</name>
    <dbReference type="NCBI Taxonomy" id="2728023"/>
    <lineage>
        <taxon>Bacteria</taxon>
        <taxon>Bacillati</taxon>
        <taxon>Bacillota</taxon>
        <taxon>Bacilli</taxon>
        <taxon>Bacillales</taxon>
        <taxon>Paenibacillaceae</taxon>
        <taxon>Cohnella</taxon>
    </lineage>
</organism>
<gene>
    <name evidence="3" type="ORF">HH215_21490</name>
</gene>
<accession>A0A7Z2VME3</accession>
<dbReference type="AlphaFoldDB" id="A0A7Z2VME3"/>
<evidence type="ECO:0000313" key="4">
    <source>
        <dbReference type="Proteomes" id="UP000502248"/>
    </source>
</evidence>
<feature type="chain" id="PRO_5031408979" evidence="1">
    <location>
        <begin position="31"/>
        <end position="231"/>
    </location>
</feature>
<proteinExistence type="predicted"/>
<evidence type="ECO:0000313" key="3">
    <source>
        <dbReference type="EMBL" id="QJD85500.1"/>
    </source>
</evidence>
<keyword evidence="1" id="KW-0732">Signal</keyword>
<name>A0A7Z2VME3_9BACL</name>
<dbReference type="RefSeq" id="WP_169281761.1">
    <property type="nucleotide sequence ID" value="NZ_CP051680.1"/>
</dbReference>
<dbReference type="KEGG" id="cheb:HH215_21490"/>
<dbReference type="Pfam" id="PF00395">
    <property type="entry name" value="SLH"/>
    <property type="match status" value="2"/>
</dbReference>
<dbReference type="EMBL" id="CP051680">
    <property type="protein sequence ID" value="QJD85500.1"/>
    <property type="molecule type" value="Genomic_DNA"/>
</dbReference>
<keyword evidence="4" id="KW-1185">Reference proteome</keyword>
<dbReference type="Proteomes" id="UP000502248">
    <property type="component" value="Chromosome"/>
</dbReference>
<protein>
    <submittedName>
        <fullName evidence="3">S-layer homology domain-containing protein</fullName>
    </submittedName>
</protein>
<dbReference type="InterPro" id="IPR001119">
    <property type="entry name" value="SLH_dom"/>
</dbReference>
<sequence>MNNKKVKITRYAVSSAMLVNALAAPVSVFAAEETISPDLVQAAVKELIDKSIMSGDKNGDLNLEGKLTRVQAAGILARSLNLDTSKLPNSTFNDVSNDHWGLKYISIMENLGVMKGSNGSFRPNAILTKEELAIVLVRITQTNIVGKGNNLQISDSSDISDWAKPYVHAAIEAGLIPVQNGKFAPKSQVDRKEVALLTAAFIKSEKFEQYKAEINKLLEEGKKISNSDPAA</sequence>
<reference evidence="3 4" key="1">
    <citation type="submission" date="2020-04" db="EMBL/GenBank/DDBJ databases">
        <title>Genome sequencing of novel species.</title>
        <authorList>
            <person name="Heo J."/>
            <person name="Kim S.-J."/>
            <person name="Kim J.-S."/>
            <person name="Hong S.-B."/>
            <person name="Kwon S.-W."/>
        </authorList>
    </citation>
    <scope>NUCLEOTIDE SEQUENCE [LARGE SCALE GENOMIC DNA]</scope>
    <source>
        <strain evidence="3 4">MFER-1</strain>
    </source>
</reference>
<feature type="domain" description="SLH" evidence="2">
    <location>
        <begin position="88"/>
        <end position="150"/>
    </location>
</feature>